<reference evidence="5" key="1">
    <citation type="journal article" date="2021" name="Genome Biol. Evol.">
        <title>A High-Quality Reference Genome for a Parasitic Bivalve with Doubly Uniparental Inheritance (Bivalvia: Unionida).</title>
        <authorList>
            <person name="Smith C.H."/>
        </authorList>
    </citation>
    <scope>NUCLEOTIDE SEQUENCE</scope>
    <source>
        <strain evidence="5">CHS0354</strain>
    </source>
</reference>
<comment type="caution">
    <text evidence="5">The sequence shown here is derived from an EMBL/GenBank/DDBJ whole genome shotgun (WGS) entry which is preliminary data.</text>
</comment>
<dbReference type="InterPro" id="IPR000945">
    <property type="entry name" value="DBH-like"/>
</dbReference>
<evidence type="ECO:0000256" key="1">
    <source>
        <dbReference type="ARBA" id="ARBA00010676"/>
    </source>
</evidence>
<evidence type="ECO:0000313" key="6">
    <source>
        <dbReference type="Proteomes" id="UP001195483"/>
    </source>
</evidence>
<dbReference type="Gene3D" id="2.60.120.230">
    <property type="match status" value="1"/>
</dbReference>
<keyword evidence="2" id="KW-1015">Disulfide bond</keyword>
<dbReference type="AlphaFoldDB" id="A0AAE0VRK4"/>
<gene>
    <name evidence="5" type="ORF">CHS0354_001838</name>
</gene>
<dbReference type="GO" id="GO:0042421">
    <property type="term" value="P:norepinephrine biosynthetic process"/>
    <property type="evidence" value="ECO:0007669"/>
    <property type="project" value="TreeGrafter"/>
</dbReference>
<accession>A0AAE0VRK4</accession>
<comment type="similarity">
    <text evidence="1">Belongs to the copper type II ascorbate-dependent monooxygenase family.</text>
</comment>
<dbReference type="GO" id="GO:0006589">
    <property type="term" value="P:octopamine biosynthetic process"/>
    <property type="evidence" value="ECO:0007669"/>
    <property type="project" value="TreeGrafter"/>
</dbReference>
<dbReference type="GO" id="GO:0005507">
    <property type="term" value="F:copper ion binding"/>
    <property type="evidence" value="ECO:0007669"/>
    <property type="project" value="TreeGrafter"/>
</dbReference>
<evidence type="ECO:0000259" key="4">
    <source>
        <dbReference type="Pfam" id="PF03712"/>
    </source>
</evidence>
<dbReference type="Pfam" id="PF03712">
    <property type="entry name" value="Cu2_monoox_C"/>
    <property type="match status" value="1"/>
</dbReference>
<evidence type="ECO:0000313" key="5">
    <source>
        <dbReference type="EMBL" id="KAK3586455.1"/>
    </source>
</evidence>
<name>A0AAE0VRK4_9BIVA</name>
<sequence length="241" mass="27637">MIDNSGIRITLTRTIRQHDADIILISHQVDWTQIIPPFEKAYRSQTYCVSQCIDHGLGNLKEIKVFGVLHHAHLLGRTIKTRHFRNGTELPPLTTDSNYDFNFQETRLLREEIPIQHGDNFIVECTYDSTGRSVPTVGGLSTQNEMCASFILYYPKIELKSCGSSPTYDSISNDLHKVRPLLEAYNWTSPQVREVFEEKLRGSSITHSCEVDKMVPRFLKYTYRETPPTHEYIPSVSSTCP</sequence>
<keyword evidence="6" id="KW-1185">Reference proteome</keyword>
<dbReference type="FunFam" id="2.60.120.230:FF:000001">
    <property type="entry name" value="Monooxygenase, DBH-like 1"/>
    <property type="match status" value="1"/>
</dbReference>
<feature type="domain" description="Copper type II ascorbate-dependent monooxygenase C-terminal" evidence="4">
    <location>
        <begin position="19"/>
        <end position="169"/>
    </location>
</feature>
<dbReference type="Proteomes" id="UP001195483">
    <property type="component" value="Unassembled WGS sequence"/>
</dbReference>
<dbReference type="GO" id="GO:0005615">
    <property type="term" value="C:extracellular space"/>
    <property type="evidence" value="ECO:0007669"/>
    <property type="project" value="TreeGrafter"/>
</dbReference>
<dbReference type="EMBL" id="JAEAOA010000175">
    <property type="protein sequence ID" value="KAK3586455.1"/>
    <property type="molecule type" value="Genomic_DNA"/>
</dbReference>
<dbReference type="GO" id="GO:0030667">
    <property type="term" value="C:secretory granule membrane"/>
    <property type="evidence" value="ECO:0007669"/>
    <property type="project" value="TreeGrafter"/>
</dbReference>
<dbReference type="GO" id="GO:0042420">
    <property type="term" value="P:dopamine catabolic process"/>
    <property type="evidence" value="ECO:0007669"/>
    <property type="project" value="TreeGrafter"/>
</dbReference>
<organism evidence="5 6">
    <name type="scientific">Potamilus streckersoni</name>
    <dbReference type="NCBI Taxonomy" id="2493646"/>
    <lineage>
        <taxon>Eukaryota</taxon>
        <taxon>Metazoa</taxon>
        <taxon>Spiralia</taxon>
        <taxon>Lophotrochozoa</taxon>
        <taxon>Mollusca</taxon>
        <taxon>Bivalvia</taxon>
        <taxon>Autobranchia</taxon>
        <taxon>Heteroconchia</taxon>
        <taxon>Palaeoheterodonta</taxon>
        <taxon>Unionida</taxon>
        <taxon>Unionoidea</taxon>
        <taxon>Unionidae</taxon>
        <taxon>Ambleminae</taxon>
        <taxon>Lampsilini</taxon>
        <taxon>Potamilus</taxon>
    </lineage>
</organism>
<keyword evidence="3" id="KW-0325">Glycoprotein</keyword>
<dbReference type="InterPro" id="IPR014784">
    <property type="entry name" value="Cu2_ascorb_mOase-like_C"/>
</dbReference>
<evidence type="ECO:0000256" key="2">
    <source>
        <dbReference type="ARBA" id="ARBA00023157"/>
    </source>
</evidence>
<dbReference type="GO" id="GO:0004500">
    <property type="term" value="F:dopamine beta-monooxygenase activity"/>
    <property type="evidence" value="ECO:0007669"/>
    <property type="project" value="InterPro"/>
</dbReference>
<dbReference type="InterPro" id="IPR024548">
    <property type="entry name" value="Cu2_monoox_C"/>
</dbReference>
<dbReference type="InterPro" id="IPR008977">
    <property type="entry name" value="PHM/PNGase_F_dom_sf"/>
</dbReference>
<reference evidence="5" key="3">
    <citation type="submission" date="2023-05" db="EMBL/GenBank/DDBJ databases">
        <authorList>
            <person name="Smith C.H."/>
        </authorList>
    </citation>
    <scope>NUCLEOTIDE SEQUENCE</scope>
    <source>
        <strain evidence="5">CHS0354</strain>
        <tissue evidence="5">Mantle</tissue>
    </source>
</reference>
<dbReference type="PANTHER" id="PTHR10157">
    <property type="entry name" value="DOPAMINE BETA HYDROXYLASE RELATED"/>
    <property type="match status" value="1"/>
</dbReference>
<dbReference type="PANTHER" id="PTHR10157:SF23">
    <property type="entry name" value="MOXD1 HOMOLOG 1"/>
    <property type="match status" value="1"/>
</dbReference>
<protein>
    <recommendedName>
        <fullName evidence="4">Copper type II ascorbate-dependent monooxygenase C-terminal domain-containing protein</fullName>
    </recommendedName>
</protein>
<evidence type="ECO:0000256" key="3">
    <source>
        <dbReference type="ARBA" id="ARBA00023180"/>
    </source>
</evidence>
<proteinExistence type="inferred from homology"/>
<dbReference type="SUPFAM" id="SSF49742">
    <property type="entry name" value="PHM/PNGase F"/>
    <property type="match status" value="1"/>
</dbReference>
<reference evidence="5" key="2">
    <citation type="journal article" date="2021" name="Genome Biol. Evol.">
        <title>Developing a high-quality reference genome for a parasitic bivalve with doubly uniparental inheritance (Bivalvia: Unionida).</title>
        <authorList>
            <person name="Smith C.H."/>
        </authorList>
    </citation>
    <scope>NUCLEOTIDE SEQUENCE</scope>
    <source>
        <strain evidence="5">CHS0354</strain>
        <tissue evidence="5">Mantle</tissue>
    </source>
</reference>